<evidence type="ECO:0000256" key="2">
    <source>
        <dbReference type="ARBA" id="ARBA00023015"/>
    </source>
</evidence>
<sequence>MPQSVHPADLSFFSTLVLAGSLSGAARELGVTTPAVSKHLAQMEARLGLTLINRTTRRMSLTPEGEVYLEHARRILGDIDDLEHQLRGAKSEPQGLLRVNATLGFGRIRIAPLISAFVERNPKVDIQLQLSVNPPPITDDACDVCFRFGHPPDSRVIARLIAPNRRIVVASPAYLRKHGEPRAPEDLVRHNCIGIRQGDEAYGVWRFSSPKASKTPSGGGKQVKIRGNLTTNDGEIAVNWALDGRGILLRAEWDVARYLRSGRLVQLLRPWTTPDADIYAVYAQRHKSSVRIQALIDFVAAAFEREQRKH</sequence>
<dbReference type="Pfam" id="PF00126">
    <property type="entry name" value="HTH_1"/>
    <property type="match status" value="1"/>
</dbReference>
<evidence type="ECO:0000313" key="6">
    <source>
        <dbReference type="EMBL" id="EGI78191.1"/>
    </source>
</evidence>
<dbReference type="InterPro" id="IPR005119">
    <property type="entry name" value="LysR_subst-bd"/>
</dbReference>
<dbReference type="PANTHER" id="PTHR30537:SF5">
    <property type="entry name" value="HTH-TYPE TRANSCRIPTIONAL ACTIVATOR TTDR-RELATED"/>
    <property type="match status" value="1"/>
</dbReference>
<dbReference type="GO" id="GO:0043565">
    <property type="term" value="F:sequence-specific DNA binding"/>
    <property type="evidence" value="ECO:0007669"/>
    <property type="project" value="TreeGrafter"/>
</dbReference>
<dbReference type="InterPro" id="IPR058163">
    <property type="entry name" value="LysR-type_TF_proteobact-type"/>
</dbReference>
<keyword evidence="2" id="KW-0805">Transcription regulation</keyword>
<dbReference type="PANTHER" id="PTHR30537">
    <property type="entry name" value="HTH-TYPE TRANSCRIPTIONAL REGULATOR"/>
    <property type="match status" value="1"/>
</dbReference>
<accession>F3KQ23</accession>
<dbReference type="OrthoDB" id="9786526at2"/>
<dbReference type="STRING" id="887062.HGR_02678"/>
<dbReference type="CDD" id="cd08479">
    <property type="entry name" value="PBP2_CrgA_like_9"/>
    <property type="match status" value="1"/>
</dbReference>
<dbReference type="GO" id="GO:0003700">
    <property type="term" value="F:DNA-binding transcription factor activity"/>
    <property type="evidence" value="ECO:0007669"/>
    <property type="project" value="InterPro"/>
</dbReference>
<dbReference type="GO" id="GO:0006351">
    <property type="term" value="P:DNA-templated transcription"/>
    <property type="evidence" value="ECO:0007669"/>
    <property type="project" value="TreeGrafter"/>
</dbReference>
<keyword evidence="7" id="KW-1185">Reference proteome</keyword>
<keyword evidence="4" id="KW-0804">Transcription</keyword>
<dbReference type="RefSeq" id="WP_006296515.1">
    <property type="nucleotide sequence ID" value="NZ_AEGR01000029.1"/>
</dbReference>
<protein>
    <submittedName>
        <fullName evidence="6">Transcriptional regulator lysr family protein</fullName>
    </submittedName>
</protein>
<evidence type="ECO:0000256" key="3">
    <source>
        <dbReference type="ARBA" id="ARBA00023125"/>
    </source>
</evidence>
<comment type="similarity">
    <text evidence="1">Belongs to the LysR transcriptional regulatory family.</text>
</comment>
<dbReference type="SUPFAM" id="SSF53850">
    <property type="entry name" value="Periplasmic binding protein-like II"/>
    <property type="match status" value="1"/>
</dbReference>
<proteinExistence type="inferred from homology"/>
<feature type="domain" description="HTH lysR-type" evidence="5">
    <location>
        <begin position="13"/>
        <end position="62"/>
    </location>
</feature>
<dbReference type="InterPro" id="IPR036388">
    <property type="entry name" value="WH-like_DNA-bd_sf"/>
</dbReference>
<organism evidence="6 7">
    <name type="scientific">Hylemonella gracilis ATCC 19624</name>
    <dbReference type="NCBI Taxonomy" id="887062"/>
    <lineage>
        <taxon>Bacteria</taxon>
        <taxon>Pseudomonadati</taxon>
        <taxon>Pseudomonadota</taxon>
        <taxon>Betaproteobacteria</taxon>
        <taxon>Burkholderiales</taxon>
        <taxon>Comamonadaceae</taxon>
        <taxon>Hylemonella</taxon>
    </lineage>
</organism>
<name>F3KQ23_9BURK</name>
<dbReference type="EMBL" id="AEGR01000029">
    <property type="protein sequence ID" value="EGI78191.1"/>
    <property type="molecule type" value="Genomic_DNA"/>
</dbReference>
<dbReference type="Proteomes" id="UP000016368">
    <property type="component" value="Unassembled WGS sequence"/>
</dbReference>
<evidence type="ECO:0000313" key="7">
    <source>
        <dbReference type="Proteomes" id="UP000016368"/>
    </source>
</evidence>
<dbReference type="Pfam" id="PF03466">
    <property type="entry name" value="LysR_substrate"/>
    <property type="match status" value="1"/>
</dbReference>
<dbReference type="Gene3D" id="1.10.10.10">
    <property type="entry name" value="Winged helix-like DNA-binding domain superfamily/Winged helix DNA-binding domain"/>
    <property type="match status" value="1"/>
</dbReference>
<dbReference type="eggNOG" id="COG0583">
    <property type="taxonomic scope" value="Bacteria"/>
</dbReference>
<dbReference type="PROSITE" id="PS50931">
    <property type="entry name" value="HTH_LYSR"/>
    <property type="match status" value="1"/>
</dbReference>
<dbReference type="AlphaFoldDB" id="F3KQ23"/>
<keyword evidence="3" id="KW-0238">DNA-binding</keyword>
<evidence type="ECO:0000259" key="5">
    <source>
        <dbReference type="PROSITE" id="PS50931"/>
    </source>
</evidence>
<dbReference type="FunFam" id="3.40.190.290:FF:000001">
    <property type="entry name" value="Transcriptional regulator, LysR family"/>
    <property type="match status" value="1"/>
</dbReference>
<dbReference type="InterPro" id="IPR036390">
    <property type="entry name" value="WH_DNA-bd_sf"/>
</dbReference>
<dbReference type="Gene3D" id="3.40.190.290">
    <property type="match status" value="1"/>
</dbReference>
<dbReference type="SUPFAM" id="SSF46785">
    <property type="entry name" value="Winged helix' DNA-binding domain"/>
    <property type="match status" value="1"/>
</dbReference>
<dbReference type="FunFam" id="1.10.10.10:FF:000001">
    <property type="entry name" value="LysR family transcriptional regulator"/>
    <property type="match status" value="1"/>
</dbReference>
<evidence type="ECO:0000256" key="4">
    <source>
        <dbReference type="ARBA" id="ARBA00023163"/>
    </source>
</evidence>
<comment type="caution">
    <text evidence="6">The sequence shown here is derived from an EMBL/GenBank/DDBJ whole genome shotgun (WGS) entry which is preliminary data.</text>
</comment>
<dbReference type="InterPro" id="IPR000847">
    <property type="entry name" value="LysR_HTH_N"/>
</dbReference>
<gene>
    <name evidence="6" type="ORF">HGR_02678</name>
</gene>
<evidence type="ECO:0000256" key="1">
    <source>
        <dbReference type="ARBA" id="ARBA00009437"/>
    </source>
</evidence>
<reference evidence="6 7" key="1">
    <citation type="journal article" date="2011" name="EMBO J.">
        <title>Structural diversity of bacterial flagellar motors.</title>
        <authorList>
            <person name="Chen S."/>
            <person name="Beeby M."/>
            <person name="Murphy G.E."/>
            <person name="Leadbetter J.R."/>
            <person name="Hendrixson D.R."/>
            <person name="Briegel A."/>
            <person name="Li Z."/>
            <person name="Shi J."/>
            <person name="Tocheva E.I."/>
            <person name="Muller A."/>
            <person name="Dobro M.J."/>
            <person name="Jensen G.J."/>
        </authorList>
    </citation>
    <scope>NUCLEOTIDE SEQUENCE [LARGE SCALE GENOMIC DNA]</scope>
    <source>
        <strain evidence="6 7">ATCC 19624</strain>
    </source>
</reference>